<dbReference type="EMBL" id="KQ423677">
    <property type="protein sequence ID" value="KOF72396.1"/>
    <property type="molecule type" value="Genomic_DNA"/>
</dbReference>
<accession>A0A0L8G5T2</accession>
<organism evidence="1">
    <name type="scientific">Octopus bimaculoides</name>
    <name type="common">California two-spotted octopus</name>
    <dbReference type="NCBI Taxonomy" id="37653"/>
    <lineage>
        <taxon>Eukaryota</taxon>
        <taxon>Metazoa</taxon>
        <taxon>Spiralia</taxon>
        <taxon>Lophotrochozoa</taxon>
        <taxon>Mollusca</taxon>
        <taxon>Cephalopoda</taxon>
        <taxon>Coleoidea</taxon>
        <taxon>Octopodiformes</taxon>
        <taxon>Octopoda</taxon>
        <taxon>Incirrata</taxon>
        <taxon>Octopodidae</taxon>
        <taxon>Octopus</taxon>
    </lineage>
</organism>
<reference evidence="1" key="1">
    <citation type="submission" date="2015-07" db="EMBL/GenBank/DDBJ databases">
        <title>MeaNS - Measles Nucleotide Surveillance Program.</title>
        <authorList>
            <person name="Tran T."/>
            <person name="Druce J."/>
        </authorList>
    </citation>
    <scope>NUCLEOTIDE SEQUENCE</scope>
    <source>
        <strain evidence="1">UCB-OBI-ISO-001</strain>
        <tissue evidence="1">Gonad</tissue>
    </source>
</reference>
<proteinExistence type="predicted"/>
<sequence>MEKRNRPKKHRTIDMYAVQASYAEICRQEQIRELGGTNKWKETLGEFADFSNRKRLVSELQEESRVFKSLDYSLNHTNTGRYVGLRLYLKTLLQRATQWD</sequence>
<gene>
    <name evidence="1" type="ORF">OCBIM_22039495mg</name>
</gene>
<protein>
    <submittedName>
        <fullName evidence="1">Uncharacterized protein</fullName>
    </submittedName>
</protein>
<dbReference type="AlphaFoldDB" id="A0A0L8G5T2"/>
<name>A0A0L8G5T2_OCTBM</name>
<evidence type="ECO:0000313" key="1">
    <source>
        <dbReference type="EMBL" id="KOF72396.1"/>
    </source>
</evidence>